<dbReference type="PROSITE" id="PS50158">
    <property type="entry name" value="ZF_CCHC"/>
    <property type="match status" value="1"/>
</dbReference>
<protein>
    <recommendedName>
        <fullName evidence="3">CCHC-type domain-containing protein</fullName>
    </recommendedName>
</protein>
<dbReference type="EMBL" id="PKPP01001972">
    <property type="protein sequence ID" value="PWA78542.1"/>
    <property type="molecule type" value="Genomic_DNA"/>
</dbReference>
<dbReference type="GO" id="GO:0003676">
    <property type="term" value="F:nucleic acid binding"/>
    <property type="evidence" value="ECO:0007669"/>
    <property type="project" value="InterPro"/>
</dbReference>
<keyword evidence="5" id="KW-1185">Reference proteome</keyword>
<feature type="region of interest" description="Disordered" evidence="2">
    <location>
        <begin position="213"/>
        <end position="241"/>
    </location>
</feature>
<dbReference type="InterPro" id="IPR001878">
    <property type="entry name" value="Znf_CCHC"/>
</dbReference>
<reference evidence="4 5" key="1">
    <citation type="journal article" date="2018" name="Mol. Plant">
        <title>The genome of Artemisia annua provides insight into the evolution of Asteraceae family and artemisinin biosynthesis.</title>
        <authorList>
            <person name="Shen Q."/>
            <person name="Zhang L."/>
            <person name="Liao Z."/>
            <person name="Wang S."/>
            <person name="Yan T."/>
            <person name="Shi P."/>
            <person name="Liu M."/>
            <person name="Fu X."/>
            <person name="Pan Q."/>
            <person name="Wang Y."/>
            <person name="Lv Z."/>
            <person name="Lu X."/>
            <person name="Zhang F."/>
            <person name="Jiang W."/>
            <person name="Ma Y."/>
            <person name="Chen M."/>
            <person name="Hao X."/>
            <person name="Li L."/>
            <person name="Tang Y."/>
            <person name="Lv G."/>
            <person name="Zhou Y."/>
            <person name="Sun X."/>
            <person name="Brodelius P.E."/>
            <person name="Rose J.K.C."/>
            <person name="Tang K."/>
        </authorList>
    </citation>
    <scope>NUCLEOTIDE SEQUENCE [LARGE SCALE GENOMIC DNA]</scope>
    <source>
        <strain evidence="5">cv. Huhao1</strain>
        <tissue evidence="4">Leaf</tissue>
    </source>
</reference>
<dbReference type="InterPro" id="IPR036875">
    <property type="entry name" value="Znf_CCHC_sf"/>
</dbReference>
<evidence type="ECO:0000256" key="1">
    <source>
        <dbReference type="PROSITE-ProRule" id="PRU00047"/>
    </source>
</evidence>
<proteinExistence type="predicted"/>
<comment type="caution">
    <text evidence="4">The sequence shown here is derived from an EMBL/GenBank/DDBJ whole genome shotgun (WGS) entry which is preliminary data.</text>
</comment>
<feature type="region of interest" description="Disordered" evidence="2">
    <location>
        <begin position="61"/>
        <end position="93"/>
    </location>
</feature>
<evidence type="ECO:0000313" key="4">
    <source>
        <dbReference type="EMBL" id="PWA78542.1"/>
    </source>
</evidence>
<evidence type="ECO:0000313" key="5">
    <source>
        <dbReference type="Proteomes" id="UP000245207"/>
    </source>
</evidence>
<keyword evidence="1" id="KW-0862">Zinc</keyword>
<feature type="region of interest" description="Disordered" evidence="2">
    <location>
        <begin position="1"/>
        <end position="36"/>
    </location>
</feature>
<dbReference type="AlphaFoldDB" id="A0A2U1NYF1"/>
<dbReference type="Pfam" id="PF00098">
    <property type="entry name" value="zf-CCHC"/>
    <property type="match status" value="1"/>
</dbReference>
<keyword evidence="1" id="KW-0479">Metal-binding</keyword>
<evidence type="ECO:0000259" key="3">
    <source>
        <dbReference type="PROSITE" id="PS50158"/>
    </source>
</evidence>
<gene>
    <name evidence="4" type="ORF">CTI12_AA213720</name>
</gene>
<dbReference type="SMART" id="SM00343">
    <property type="entry name" value="ZnF_C2HC"/>
    <property type="match status" value="1"/>
</dbReference>
<dbReference type="PANTHER" id="PTHR35046:SF23">
    <property type="entry name" value="NUCLEOTIDYLTRANSFERASE, RIBONUCLEASE H"/>
    <property type="match status" value="1"/>
</dbReference>
<keyword evidence="1" id="KW-0863">Zinc-finger</keyword>
<name>A0A2U1NYF1_ARTAN</name>
<sequence>MADQPPQGRGRGRGPVTRRGARAMGIGHPNDDINAHDPRDIEIERLQQRVQELELQQEILQDSPAEETLSNPSVWHDGDVEFNPFGGLPKGHRDGKFRDDPLCGIGMKVEIPEFAGKSHPDDFIEWLSTVERIFDLKDIPDHLKVINEFDRLRMRCDVVEEEEQVIARFLGILKPEISDVVQLQPYWTYADVCHLALKVEKQLKNQVRMTGSRFTPTNHAATPVGTKTQTTKATGPVSTVTNSSSRTPRCYKCQGLGHVMRDCPNQQMVTLVEEDSEPAPKYYSDGDELVYEDEEVILPDVGELLIIQRALNADASKTDNDSCHSFRTALYGLSMVGSFSVISINEYPRTNLAFEPTPAVFETNTVCYLFHTRICLFRSLRSGQNVALERPNSLYHFKLSSMMKVLPRESRLAIFETLAHDYLGSEKNPSSPIQYRFSYTARIERLLRLDRTMRNDPKEKW</sequence>
<dbReference type="SUPFAM" id="SSF57756">
    <property type="entry name" value="Retrovirus zinc finger-like domains"/>
    <property type="match status" value="1"/>
</dbReference>
<dbReference type="Gene3D" id="4.10.60.10">
    <property type="entry name" value="Zinc finger, CCHC-type"/>
    <property type="match status" value="1"/>
</dbReference>
<accession>A0A2U1NYF1</accession>
<dbReference type="OrthoDB" id="1731207at2759"/>
<evidence type="ECO:0000256" key="2">
    <source>
        <dbReference type="SAM" id="MobiDB-lite"/>
    </source>
</evidence>
<feature type="domain" description="CCHC-type" evidence="3">
    <location>
        <begin position="249"/>
        <end position="265"/>
    </location>
</feature>
<dbReference type="PANTHER" id="PTHR35046">
    <property type="entry name" value="ZINC KNUCKLE (CCHC-TYPE) FAMILY PROTEIN"/>
    <property type="match status" value="1"/>
</dbReference>
<organism evidence="4 5">
    <name type="scientific">Artemisia annua</name>
    <name type="common">Sweet wormwood</name>
    <dbReference type="NCBI Taxonomy" id="35608"/>
    <lineage>
        <taxon>Eukaryota</taxon>
        <taxon>Viridiplantae</taxon>
        <taxon>Streptophyta</taxon>
        <taxon>Embryophyta</taxon>
        <taxon>Tracheophyta</taxon>
        <taxon>Spermatophyta</taxon>
        <taxon>Magnoliopsida</taxon>
        <taxon>eudicotyledons</taxon>
        <taxon>Gunneridae</taxon>
        <taxon>Pentapetalae</taxon>
        <taxon>asterids</taxon>
        <taxon>campanulids</taxon>
        <taxon>Asterales</taxon>
        <taxon>Asteraceae</taxon>
        <taxon>Asteroideae</taxon>
        <taxon>Anthemideae</taxon>
        <taxon>Artemisiinae</taxon>
        <taxon>Artemisia</taxon>
    </lineage>
</organism>
<dbReference type="GO" id="GO:0008270">
    <property type="term" value="F:zinc ion binding"/>
    <property type="evidence" value="ECO:0007669"/>
    <property type="project" value="UniProtKB-KW"/>
</dbReference>
<dbReference type="Proteomes" id="UP000245207">
    <property type="component" value="Unassembled WGS sequence"/>
</dbReference>